<dbReference type="InterPro" id="IPR047149">
    <property type="entry name" value="KIF11-like"/>
</dbReference>
<evidence type="ECO:0000256" key="3">
    <source>
        <dbReference type="ARBA" id="ARBA00023175"/>
    </source>
</evidence>
<dbReference type="EMBL" id="JACGCM010001594">
    <property type="protein sequence ID" value="KAF6152942.1"/>
    <property type="molecule type" value="Genomic_DNA"/>
</dbReference>
<dbReference type="PRINTS" id="PR00380">
    <property type="entry name" value="KINESINHEAVY"/>
</dbReference>
<dbReference type="InterPro" id="IPR016024">
    <property type="entry name" value="ARM-type_fold"/>
</dbReference>
<dbReference type="GO" id="GO:0005524">
    <property type="term" value="F:ATP binding"/>
    <property type="evidence" value="ECO:0007669"/>
    <property type="project" value="InterPro"/>
</dbReference>
<dbReference type="GO" id="GO:0008574">
    <property type="term" value="F:plus-end-directed microtubule motor activity"/>
    <property type="evidence" value="ECO:0007669"/>
    <property type="project" value="TreeGrafter"/>
</dbReference>
<evidence type="ECO:0000259" key="6">
    <source>
        <dbReference type="PROSITE" id="PS50067"/>
    </source>
</evidence>
<organism evidence="7 8">
    <name type="scientific">Kingdonia uniflora</name>
    <dbReference type="NCBI Taxonomy" id="39325"/>
    <lineage>
        <taxon>Eukaryota</taxon>
        <taxon>Viridiplantae</taxon>
        <taxon>Streptophyta</taxon>
        <taxon>Embryophyta</taxon>
        <taxon>Tracheophyta</taxon>
        <taxon>Spermatophyta</taxon>
        <taxon>Magnoliopsida</taxon>
        <taxon>Ranunculales</taxon>
        <taxon>Circaeasteraceae</taxon>
        <taxon>Kingdonia</taxon>
    </lineage>
</organism>
<keyword evidence="3" id="KW-0505">Motor protein</keyword>
<dbReference type="PANTHER" id="PTHR47970">
    <property type="entry name" value="KINESIN-LIKE PROTEIN KIF11"/>
    <property type="match status" value="1"/>
</dbReference>
<comment type="similarity">
    <text evidence="5">Belongs to the TRAFAC class myosin-kinesin ATPase superfamily. Kinesin family.</text>
</comment>
<dbReference type="GO" id="GO:0051231">
    <property type="term" value="P:spindle elongation"/>
    <property type="evidence" value="ECO:0007669"/>
    <property type="project" value="TreeGrafter"/>
</dbReference>
<dbReference type="InterPro" id="IPR011989">
    <property type="entry name" value="ARM-like"/>
</dbReference>
<dbReference type="GO" id="GO:0007018">
    <property type="term" value="P:microtubule-based movement"/>
    <property type="evidence" value="ECO:0007669"/>
    <property type="project" value="InterPro"/>
</dbReference>
<dbReference type="Gene3D" id="3.40.850.10">
    <property type="entry name" value="Kinesin motor domain"/>
    <property type="match status" value="1"/>
</dbReference>
<dbReference type="SUPFAM" id="SSF52540">
    <property type="entry name" value="P-loop containing nucleoside triphosphate hydrolases"/>
    <property type="match status" value="1"/>
</dbReference>
<dbReference type="OrthoDB" id="3176171at2759"/>
<dbReference type="PANTHER" id="PTHR47970:SF6">
    <property type="entry name" value="KINESIN-LIKE PROTEIN KIN-UC ISOFORM X1"/>
    <property type="match status" value="1"/>
</dbReference>
<evidence type="ECO:0000256" key="1">
    <source>
        <dbReference type="ARBA" id="ARBA00004245"/>
    </source>
</evidence>
<keyword evidence="2" id="KW-0963">Cytoplasm</keyword>
<comment type="caution">
    <text evidence="7">The sequence shown here is derived from an EMBL/GenBank/DDBJ whole genome shotgun (WGS) entry which is preliminary data.</text>
</comment>
<dbReference type="GO" id="GO:0090307">
    <property type="term" value="P:mitotic spindle assembly"/>
    <property type="evidence" value="ECO:0007669"/>
    <property type="project" value="TreeGrafter"/>
</dbReference>
<proteinExistence type="inferred from homology"/>
<feature type="domain" description="Kinesin motor" evidence="6">
    <location>
        <begin position="1"/>
        <end position="151"/>
    </location>
</feature>
<dbReference type="AlphaFoldDB" id="A0A7J7MDQ9"/>
<dbReference type="SUPFAM" id="SSF48371">
    <property type="entry name" value="ARM repeat"/>
    <property type="match status" value="1"/>
</dbReference>
<sequence>MNTESSHSHAILMINVRKLTHGKVDNEVSTMESDTKNDLQVDVVVPTLRKSKLLIADLAGSERIDKSGSEGHMLKEAKFINLSLTSLGKCINALAENNPHIPTRDSKLTRLLRDSFGGTARTSLIITIGPSARHHSETASTIMFGQRAMKIVNMLKLMEEFDHKSLCRKLENHVDFLTAKIERQQKLRDDDKEVMEKKIIEYQNSFAGAEKSLSASSELLEKENSLLELEIKYLVDELNDQKYHNDLMRDEVLRMKMSLKQRKQNQHENFTYQNLLADTTQMYEKKIVEMIEQLEDERALSRSAHKQLAVAKQTLIDHQMSIQVQEKCSVEEKQRKYLEDECANLKRLASENDSSVPSELSTPTNLLKHHQARKSISGQRATIAKIFEEVGPQKVVTMLRSEDLEVQIHAPKMVANLAAEDLNQGKIVEEGGIDALLMLLESSQNTKIRGYC</sequence>
<dbReference type="PROSITE" id="PS50067">
    <property type="entry name" value="KINESIN_MOTOR_2"/>
    <property type="match status" value="1"/>
</dbReference>
<evidence type="ECO:0000256" key="4">
    <source>
        <dbReference type="ARBA" id="ARBA00023212"/>
    </source>
</evidence>
<comment type="caution">
    <text evidence="5">Lacks conserved residue(s) required for the propagation of feature annotation.</text>
</comment>
<dbReference type="InterPro" id="IPR036961">
    <property type="entry name" value="Kinesin_motor_dom_sf"/>
</dbReference>
<evidence type="ECO:0000313" key="7">
    <source>
        <dbReference type="EMBL" id="KAF6152942.1"/>
    </source>
</evidence>
<name>A0A7J7MDQ9_9MAGN</name>
<evidence type="ECO:0000256" key="5">
    <source>
        <dbReference type="PROSITE-ProRule" id="PRU00283"/>
    </source>
</evidence>
<dbReference type="Pfam" id="PF00225">
    <property type="entry name" value="Kinesin"/>
    <property type="match status" value="1"/>
</dbReference>
<dbReference type="GO" id="GO:0008017">
    <property type="term" value="F:microtubule binding"/>
    <property type="evidence" value="ECO:0007669"/>
    <property type="project" value="InterPro"/>
</dbReference>
<gene>
    <name evidence="7" type="ORF">GIB67_039649</name>
</gene>
<reference evidence="7 8" key="1">
    <citation type="journal article" date="2020" name="IScience">
        <title>Genome Sequencing of the Endangered Kingdonia uniflora (Circaeasteraceae, Ranunculales) Reveals Potential Mechanisms of Evolutionary Specialization.</title>
        <authorList>
            <person name="Sun Y."/>
            <person name="Deng T."/>
            <person name="Zhang A."/>
            <person name="Moore M.J."/>
            <person name="Landis J.B."/>
            <person name="Lin N."/>
            <person name="Zhang H."/>
            <person name="Zhang X."/>
            <person name="Huang J."/>
            <person name="Zhang X."/>
            <person name="Sun H."/>
            <person name="Wang H."/>
        </authorList>
    </citation>
    <scope>NUCLEOTIDE SEQUENCE [LARGE SCALE GENOMIC DNA]</scope>
    <source>
        <strain evidence="7">TB1705</strain>
        <tissue evidence="7">Leaf</tissue>
    </source>
</reference>
<dbReference type="InterPro" id="IPR001752">
    <property type="entry name" value="Kinesin_motor_dom"/>
</dbReference>
<dbReference type="SMART" id="SM00129">
    <property type="entry name" value="KISc"/>
    <property type="match status" value="1"/>
</dbReference>
<keyword evidence="4" id="KW-0206">Cytoskeleton</keyword>
<accession>A0A7J7MDQ9</accession>
<dbReference type="Gene3D" id="1.25.10.10">
    <property type="entry name" value="Leucine-rich Repeat Variant"/>
    <property type="match status" value="1"/>
</dbReference>
<dbReference type="GO" id="GO:0072686">
    <property type="term" value="C:mitotic spindle"/>
    <property type="evidence" value="ECO:0007669"/>
    <property type="project" value="TreeGrafter"/>
</dbReference>
<evidence type="ECO:0000256" key="2">
    <source>
        <dbReference type="ARBA" id="ARBA00022490"/>
    </source>
</evidence>
<evidence type="ECO:0000313" key="8">
    <source>
        <dbReference type="Proteomes" id="UP000541444"/>
    </source>
</evidence>
<dbReference type="InterPro" id="IPR027417">
    <property type="entry name" value="P-loop_NTPase"/>
</dbReference>
<protein>
    <recommendedName>
        <fullName evidence="6">Kinesin motor domain-containing protein</fullName>
    </recommendedName>
</protein>
<dbReference type="Proteomes" id="UP000541444">
    <property type="component" value="Unassembled WGS sequence"/>
</dbReference>
<comment type="subcellular location">
    <subcellularLocation>
        <location evidence="1">Cytoplasm</location>
        <location evidence="1">Cytoskeleton</location>
    </subcellularLocation>
</comment>
<dbReference type="GO" id="GO:0005876">
    <property type="term" value="C:spindle microtubule"/>
    <property type="evidence" value="ECO:0007669"/>
    <property type="project" value="TreeGrafter"/>
</dbReference>
<keyword evidence="8" id="KW-1185">Reference proteome</keyword>